<reference evidence="2" key="1">
    <citation type="submission" date="2016-03" db="EMBL/GenBank/DDBJ databases">
        <title>Mechanisms controlling the formation of the plant cell surface in tip-growing cells are functionally conserved among land plants.</title>
        <authorList>
            <person name="Honkanen S."/>
            <person name="Jones V.A."/>
            <person name="Morieri G."/>
            <person name="Champion C."/>
            <person name="Hetherington A.J."/>
            <person name="Kelly S."/>
            <person name="Saint-Marcoux D."/>
            <person name="Proust H."/>
            <person name="Prescott H."/>
            <person name="Dolan L."/>
        </authorList>
    </citation>
    <scope>NUCLEOTIDE SEQUENCE [LARGE SCALE GENOMIC DNA]</scope>
    <source>
        <tissue evidence="2">Whole gametophyte</tissue>
    </source>
</reference>
<dbReference type="AlphaFoldDB" id="A0A176VHI8"/>
<name>A0A176VHI8_MARPO</name>
<feature type="compositionally biased region" description="Basic and acidic residues" evidence="1">
    <location>
        <begin position="25"/>
        <end position="38"/>
    </location>
</feature>
<dbReference type="Proteomes" id="UP000077202">
    <property type="component" value="Unassembled WGS sequence"/>
</dbReference>
<accession>A0A176VHI8</accession>
<evidence type="ECO:0000313" key="2">
    <source>
        <dbReference type="EMBL" id="OAE20418.1"/>
    </source>
</evidence>
<keyword evidence="3" id="KW-1185">Reference proteome</keyword>
<evidence type="ECO:0000256" key="1">
    <source>
        <dbReference type="SAM" id="MobiDB-lite"/>
    </source>
</evidence>
<gene>
    <name evidence="2" type="ORF">AXG93_4905s1180</name>
</gene>
<organism evidence="2 3">
    <name type="scientific">Marchantia polymorpha subsp. ruderalis</name>
    <dbReference type="NCBI Taxonomy" id="1480154"/>
    <lineage>
        <taxon>Eukaryota</taxon>
        <taxon>Viridiplantae</taxon>
        <taxon>Streptophyta</taxon>
        <taxon>Embryophyta</taxon>
        <taxon>Marchantiophyta</taxon>
        <taxon>Marchantiopsida</taxon>
        <taxon>Marchantiidae</taxon>
        <taxon>Marchantiales</taxon>
        <taxon>Marchantiaceae</taxon>
        <taxon>Marchantia</taxon>
    </lineage>
</organism>
<proteinExistence type="predicted"/>
<dbReference type="EMBL" id="LVLJ01003617">
    <property type="protein sequence ID" value="OAE20418.1"/>
    <property type="molecule type" value="Genomic_DNA"/>
</dbReference>
<feature type="region of interest" description="Disordered" evidence="1">
    <location>
        <begin position="25"/>
        <end position="50"/>
    </location>
</feature>
<evidence type="ECO:0000313" key="3">
    <source>
        <dbReference type="Proteomes" id="UP000077202"/>
    </source>
</evidence>
<protein>
    <submittedName>
        <fullName evidence="2">Uncharacterized protein</fullName>
    </submittedName>
</protein>
<comment type="caution">
    <text evidence="2">The sequence shown here is derived from an EMBL/GenBank/DDBJ whole genome shotgun (WGS) entry which is preliminary data.</text>
</comment>
<sequence>MTRVEQTTAGGGRRTALTLCDDEIHRREIDTKSTEAKKQPPRTRGPVRPTVETTAPTRLASPQLRPISMQFGTTIAVRASERLRWSPATRRSRSAVQWKSRFAESPRKHGNVRMASPLALSEIRDRKACLKSLSEIRELEMAPELKCLKWLACQVVLGRKTTRDDGITFSVGRVAVSSSLGDLGLAGRQAERTRFLKDTRAELFEGACFSSL</sequence>